<reference evidence="2 3" key="1">
    <citation type="submission" date="2012-02" db="EMBL/GenBank/DDBJ databases">
        <title>Improved High-Quality Draft sequence of Microvirga sp. WSM3557.</title>
        <authorList>
            <consortium name="US DOE Joint Genome Institute"/>
            <person name="Lucas S."/>
            <person name="Han J."/>
            <person name="Lapidus A."/>
            <person name="Cheng J.-F."/>
            <person name="Goodwin L."/>
            <person name="Pitluck S."/>
            <person name="Peters L."/>
            <person name="Zhang X."/>
            <person name="Detter J.C."/>
            <person name="Han C."/>
            <person name="Tapia R."/>
            <person name="Land M."/>
            <person name="Hauser L."/>
            <person name="Kyrpides N."/>
            <person name="Ivanova N."/>
            <person name="Pagani I."/>
            <person name="Brau L."/>
            <person name="Yates R."/>
            <person name="O'Hara G."/>
            <person name="Rui T."/>
            <person name="Howieson J."/>
            <person name="Reeve W."/>
            <person name="Woyke T."/>
        </authorList>
    </citation>
    <scope>NUCLEOTIDE SEQUENCE [LARGE SCALE GENOMIC DNA]</scope>
    <source>
        <strain evidence="2 3">WSM3557</strain>
    </source>
</reference>
<dbReference type="AlphaFoldDB" id="I4Z218"/>
<organism evidence="2 3">
    <name type="scientific">Microvirga lotononidis</name>
    <dbReference type="NCBI Taxonomy" id="864069"/>
    <lineage>
        <taxon>Bacteria</taxon>
        <taxon>Pseudomonadati</taxon>
        <taxon>Pseudomonadota</taxon>
        <taxon>Alphaproteobacteria</taxon>
        <taxon>Hyphomicrobiales</taxon>
        <taxon>Methylobacteriaceae</taxon>
        <taxon>Microvirga</taxon>
    </lineage>
</organism>
<evidence type="ECO:0000256" key="1">
    <source>
        <dbReference type="SAM" id="MobiDB-lite"/>
    </source>
</evidence>
<dbReference type="PATRIC" id="fig|864069.3.peg.1181"/>
<sequence length="78" mass="8497">MLRPDKGISVRRAEALGVSRATIRRERALKNGVVKIDGLYVSGKPRPDGQRASRGRGRKGELKTLKSPALVAVKRPPP</sequence>
<name>I4Z218_9HYPH</name>
<accession>I4Z218</accession>
<proteinExistence type="predicted"/>
<evidence type="ECO:0000313" key="3">
    <source>
        <dbReference type="Proteomes" id="UP000003947"/>
    </source>
</evidence>
<protein>
    <submittedName>
        <fullName evidence="2">Uncharacterized protein</fullName>
    </submittedName>
</protein>
<dbReference type="Proteomes" id="UP000003947">
    <property type="component" value="Unassembled WGS sequence"/>
</dbReference>
<gene>
    <name evidence="2" type="ORF">MicloDRAFT_00010650</name>
</gene>
<dbReference type="EMBL" id="JH660639">
    <property type="protein sequence ID" value="EIM30260.1"/>
    <property type="molecule type" value="Genomic_DNA"/>
</dbReference>
<dbReference type="HOGENOM" id="CLU_2618065_0_0_5"/>
<evidence type="ECO:0000313" key="2">
    <source>
        <dbReference type="EMBL" id="EIM30260.1"/>
    </source>
</evidence>
<keyword evidence="3" id="KW-1185">Reference proteome</keyword>
<feature type="region of interest" description="Disordered" evidence="1">
    <location>
        <begin position="39"/>
        <end position="78"/>
    </location>
</feature>